<dbReference type="Proteomes" id="UP000270856">
    <property type="component" value="Unassembled WGS sequence"/>
</dbReference>
<dbReference type="AlphaFoldDB" id="A0A3N4NTT6"/>
<evidence type="ECO:0000313" key="3">
    <source>
        <dbReference type="Proteomes" id="UP000270856"/>
    </source>
</evidence>
<gene>
    <name evidence="2" type="ORF">EGM88_08740</name>
</gene>
<comment type="caution">
    <text evidence="2">The sequence shown here is derived from an EMBL/GenBank/DDBJ whole genome shotgun (WGS) entry which is preliminary data.</text>
</comment>
<evidence type="ECO:0008006" key="4">
    <source>
        <dbReference type="Google" id="ProtNLM"/>
    </source>
</evidence>
<dbReference type="EMBL" id="RPFJ01000011">
    <property type="protein sequence ID" value="RPD96446.1"/>
    <property type="molecule type" value="Genomic_DNA"/>
</dbReference>
<feature type="transmembrane region" description="Helical" evidence="1">
    <location>
        <begin position="238"/>
        <end position="257"/>
    </location>
</feature>
<feature type="transmembrane region" description="Helical" evidence="1">
    <location>
        <begin position="264"/>
        <end position="280"/>
    </location>
</feature>
<keyword evidence="1" id="KW-1133">Transmembrane helix</keyword>
<dbReference type="Pfam" id="PF19992">
    <property type="entry name" value="DUF6427"/>
    <property type="match status" value="1"/>
</dbReference>
<keyword evidence="1" id="KW-0812">Transmembrane</keyword>
<organism evidence="2 3">
    <name type="scientific">Aureibaculum marinum</name>
    <dbReference type="NCBI Taxonomy" id="2487930"/>
    <lineage>
        <taxon>Bacteria</taxon>
        <taxon>Pseudomonadati</taxon>
        <taxon>Bacteroidota</taxon>
        <taxon>Flavobacteriia</taxon>
        <taxon>Flavobacteriales</taxon>
        <taxon>Flavobacteriaceae</taxon>
        <taxon>Aureibaculum</taxon>
    </lineage>
</organism>
<sequence length="305" mass="35384">MIANFFNKSAPATTLSIFIITSLVVLVSIFTTTAADFNFIFFIKKIAVLLLLMLTLFLIQFITKKNGLIKDNAYDLLLVVLFMTMFPKSIEKTNFILLHFILLLAFRRLYSLRTIKTPKEKLFDSSFYIGIATLIYPWSIFYLALPYVAIANFNKRTIRNVIIPLVGFATPFIIYVSYLLLIDKFTTFELDFNYNFIFTEYNALNLLAPIALLLGFLIWVIIPTTIRIVSFNTDLKNTWYLLLAHLIISILVIIPAPIKDGSEFIFLFFPSAIIFTNYLQVVKEKWFKEVFLYLFSLIAIITYFL</sequence>
<feature type="transmembrane region" description="Helical" evidence="1">
    <location>
        <begin position="127"/>
        <end position="149"/>
    </location>
</feature>
<feature type="transmembrane region" description="Helical" evidence="1">
    <location>
        <begin position="39"/>
        <end position="61"/>
    </location>
</feature>
<keyword evidence="1" id="KW-0472">Membrane</keyword>
<reference evidence="2 3" key="1">
    <citation type="submission" date="2018-11" db="EMBL/GenBank/DDBJ databases">
        <title>Aureibaculum marinum gen. nov., sp. nov., a member of the family Flavobacteriaceae isolated from the Bohai Sea.</title>
        <authorList>
            <person name="Ji X."/>
        </authorList>
    </citation>
    <scope>NUCLEOTIDE SEQUENCE [LARGE SCALE GENOMIC DNA]</scope>
    <source>
        <strain evidence="2 3">BH-SD17</strain>
    </source>
</reference>
<proteinExistence type="predicted"/>
<feature type="transmembrane region" description="Helical" evidence="1">
    <location>
        <begin position="286"/>
        <end position="304"/>
    </location>
</feature>
<feature type="transmembrane region" description="Helical" evidence="1">
    <location>
        <begin position="96"/>
        <end position="115"/>
    </location>
</feature>
<dbReference type="InterPro" id="IPR045625">
    <property type="entry name" value="DUF6427"/>
</dbReference>
<dbReference type="RefSeq" id="WP_123897595.1">
    <property type="nucleotide sequence ID" value="NZ_RPFJ01000011.1"/>
</dbReference>
<keyword evidence="3" id="KW-1185">Reference proteome</keyword>
<name>A0A3N4NTT6_9FLAO</name>
<evidence type="ECO:0000313" key="2">
    <source>
        <dbReference type="EMBL" id="RPD96446.1"/>
    </source>
</evidence>
<feature type="transmembrane region" description="Helical" evidence="1">
    <location>
        <begin position="161"/>
        <end position="182"/>
    </location>
</feature>
<accession>A0A3N4NTT6</accession>
<evidence type="ECO:0000256" key="1">
    <source>
        <dbReference type="SAM" id="Phobius"/>
    </source>
</evidence>
<feature type="transmembrane region" description="Helical" evidence="1">
    <location>
        <begin position="203"/>
        <end position="226"/>
    </location>
</feature>
<feature type="transmembrane region" description="Helical" evidence="1">
    <location>
        <begin position="12"/>
        <end position="33"/>
    </location>
</feature>
<dbReference type="OrthoDB" id="1439867at2"/>
<protein>
    <recommendedName>
        <fullName evidence="4">Beta-carotene 15,15'-monooxygenase</fullName>
    </recommendedName>
</protein>